<feature type="binding site" evidence="3">
    <location>
        <position position="1518"/>
    </location>
    <ligand>
        <name>Mg(2+)</name>
        <dbReference type="ChEBI" id="CHEBI:18420"/>
        <label>1</label>
        <note>catalytic</note>
    </ligand>
</feature>
<keyword evidence="7" id="KW-1185">Reference proteome</keyword>
<dbReference type="Pfam" id="PF02958">
    <property type="entry name" value="EcKL"/>
    <property type="match status" value="1"/>
</dbReference>
<comment type="similarity">
    <text evidence="1">Belongs to the inositol monophosphatase superfamily.</text>
</comment>
<dbReference type="SMART" id="SM00587">
    <property type="entry name" value="CHK"/>
    <property type="match status" value="1"/>
</dbReference>
<dbReference type="PANTHER" id="PTHR21481">
    <property type="entry name" value="PROTEIN CLEC16A"/>
    <property type="match status" value="1"/>
</dbReference>
<feature type="domain" description="CHK kinase-like" evidence="5">
    <location>
        <begin position="1728"/>
        <end position="1933"/>
    </location>
</feature>
<feature type="region of interest" description="Disordered" evidence="4">
    <location>
        <begin position="790"/>
        <end position="841"/>
    </location>
</feature>
<protein>
    <recommendedName>
        <fullName evidence="5">CHK kinase-like domain-containing protein</fullName>
    </recommendedName>
</protein>
<dbReference type="InterPro" id="IPR000760">
    <property type="entry name" value="Inositol_monophosphatase-like"/>
</dbReference>
<dbReference type="GO" id="GO:0006914">
    <property type="term" value="P:autophagy"/>
    <property type="evidence" value="ECO:0007669"/>
    <property type="project" value="UniProtKB-KW"/>
</dbReference>
<accession>A0ABD3PM25</accession>
<feature type="region of interest" description="Disordered" evidence="4">
    <location>
        <begin position="1"/>
        <end position="40"/>
    </location>
</feature>
<evidence type="ECO:0000256" key="1">
    <source>
        <dbReference type="ARBA" id="ARBA00009759"/>
    </source>
</evidence>
<dbReference type="Gene3D" id="3.90.1200.10">
    <property type="match status" value="1"/>
</dbReference>
<dbReference type="InterPro" id="IPR039272">
    <property type="entry name" value="CLEC16A/TT9"/>
</dbReference>
<evidence type="ECO:0000256" key="4">
    <source>
        <dbReference type="SAM" id="MobiDB-lite"/>
    </source>
</evidence>
<evidence type="ECO:0000313" key="6">
    <source>
        <dbReference type="EMBL" id="KAL3788669.1"/>
    </source>
</evidence>
<dbReference type="PANTHER" id="PTHR21481:SF0">
    <property type="entry name" value="PROTEIN CLEC16A"/>
    <property type="match status" value="1"/>
</dbReference>
<feature type="binding site" evidence="3">
    <location>
        <position position="1375"/>
    </location>
    <ligand>
        <name>Mg(2+)</name>
        <dbReference type="ChEBI" id="CHEBI:18420"/>
        <label>1</label>
        <note>catalytic</note>
    </ligand>
</feature>
<organism evidence="6 7">
    <name type="scientific">Cyclotella atomus</name>
    <dbReference type="NCBI Taxonomy" id="382360"/>
    <lineage>
        <taxon>Eukaryota</taxon>
        <taxon>Sar</taxon>
        <taxon>Stramenopiles</taxon>
        <taxon>Ochrophyta</taxon>
        <taxon>Bacillariophyta</taxon>
        <taxon>Coscinodiscophyceae</taxon>
        <taxon>Thalassiosirophycidae</taxon>
        <taxon>Stephanodiscales</taxon>
        <taxon>Stephanodiscaceae</taxon>
        <taxon>Cyclotella</taxon>
    </lineage>
</organism>
<dbReference type="InterPro" id="IPR004119">
    <property type="entry name" value="EcKL"/>
</dbReference>
<feature type="binding site" evidence="3">
    <location>
        <position position="1319"/>
    </location>
    <ligand>
        <name>Mg(2+)</name>
        <dbReference type="ChEBI" id="CHEBI:18420"/>
        <label>1</label>
        <note>catalytic</note>
    </ligand>
</feature>
<sequence length="2018" mass="222705">MHNLFPPPLPKHKNASSPKPSFLRTNNMKTQHQPRQQQDLSVSNLRKLYSSLLEEMAPRHAEMGTGRTCTNSNSKISNIRWKNAGTITISGDDDEGYDYAYTPDDTKKSWRLRNNDIGGSINGVTGGDWSKDGVRRYYTGGAVVRGEAANKEGGEILSIGSMEVDISTMNGVGISPKSSPAKNDGVREKDGELFDDVNAPSLLDDVVDAMEEVDIADSPSESMEDVALGSPGANEDESGSTKGDFNKTNIFDSDNRPSMTTFESLFHISPTIAWRLRSAYAPKTAQEHDLILLGSEALSHRQPEKAEGIAKGLELAKNSEIRVCDGVWKVGELICLCEKMKNRDAQDDSSGDGDDIEAAEAVFAYMCEKNILPMLIDAVLCRPPPLFSTATFDSSTSPFSGATWTASVKAQILQGKLNIGVLSIFVISMQPNKAPLVVLAMLLFNTTSALSLTYLLSNNYMNELIMGILPLDQWKEEALEEILPPYVTLLRGLVTKLRGDEGKYCVPLLLCQRQSRNSNDQEAYFPLLFAAVQVLVSNAGSTLRDGDGCLIKTTVMNVVLNLCRVVDADVRDVLVGGLDTDDTDLPTTKSKAAARPTNPLSAHLTIEQELIFTYICSSIKVCYDRSVRLLMATLQLNQTSDPNKNREAREEASARHKDIASSLLSELRHWFGFIDDLLSCEIRSWNVRLCEYIMSDVIVGTVLLSWNRSLALLEESDVSLKLSEEIKATAETRTSVNFITQFLSMVEFRPLVKMVVAALLAEKYPVSWHRKPVKGNEFFAVTPILQRMASGGKVKTREEADAGAGGGSSKAKAQDETNTVRGPNSQQTDRRKSPQESEREMGNRALETAAAKLNLVELADKVESHHNQTSEIAYEPNHHRRSLLDMLSGKTEQVEVALASMLIAAILENDAIDDGVLETLGVLPSSEPSSFECAIAECLDTHISNASFDPQAQCGGDMATAVKYVSSLGIMLLERIIYHTWTASPHDNPYNNIEALKFASDLVLHLRSLLMCVQEFHHRFTSLAGPRSIANKRWCDEDDALSFRMIDSADDSILAIGGFQVIPLPQIGTEIDLRGRTVFHGFEHKKKLSIVDASVMALVLVIDPDEVYVGRKVRTIDKNRCVVDEVIPIRDVIASAAEKTLLHMALKSSGDLKTTGAISKGGKLTIDFRTSDKSIAVKDCLDKYCVAYRTKKSFEIEDFLENCGQLTATKSQDIGTIFVSAFSLAPSKLSYRTKSSRLSASQPADMSISTVSLLSSLVDAARHGSETIYRLSDEARSGNVQFKEEGEARSAMTIADTSAQKVIVSSLLSKYPQLNIVGEEDEPIEIDTASRKELNDTMLDRIEFYLPSFVKEDENFEDAPEELKLDEIVCYVDPLDGTREFVEGRLSNVQCLVGLCWRGRPLMGAIGLPFGMSEDNVSTEVVFGLVGKGIGKVRCKKDDSEFYEACSVPEVKGYATGDTISIISGDSSSVVPSIEIAEKVFQEHGVTRHIAGGCGNKLLRQTHGITFALQHIKTCLWDTAAPSSVLCAVGGKVTDYFGYPLIYGTSTLGNQLGVVSSGPGAGREHDELTKANRSDKKLLSVLSKFGHCSPNNRGSECVDIVRDLKGHPLNVKYFADHLNIQADSYSCPEKEAVRGIMSNAARIHLYPSNRTLFYKRIDFSHLSHARAKLKTAPHKLIRDVNSYEVETSFLGSKACKAVIEKTGVRIPRCYDAILEPDHENPIESKFSLLLEDFSPSDGWYQEWLISSEEECHAALTSLAKVHAYFWTGSDFWENKDAAADLEVWKSGGYIQPQMQTLNQCNNVAAGWEKNKMNCKEALRSFEFWDNLGERLQSVAEECGQLAHPFANGSPSHQYAQYKTFTLGDPKQANFLFNQKETDLLVGLIDFQWSGFGLAATDIAHFLGAAVHADRLSNGGETALLQFYYDKLQLYLVEYGAFKSTDEVASHFSYSTFIRQYETGVLDLCRLVIAYAWTRFEQVDDNDSIGKARTMNKNSYNKSISNVVWLMSRCDKILKSRGV</sequence>
<dbReference type="SUPFAM" id="SSF56112">
    <property type="entry name" value="Protein kinase-like (PK-like)"/>
    <property type="match status" value="1"/>
</dbReference>
<dbReference type="Gene3D" id="3.40.190.80">
    <property type="match status" value="1"/>
</dbReference>
<feature type="binding site" evidence="3">
    <location>
        <position position="1373"/>
    </location>
    <ligand>
        <name>Mg(2+)</name>
        <dbReference type="ChEBI" id="CHEBI:18420"/>
        <label>1</label>
        <note>catalytic</note>
    </ligand>
</feature>
<comment type="caution">
    <text evidence="6">The sequence shown here is derived from an EMBL/GenBank/DDBJ whole genome shotgun (WGS) entry which is preliminary data.</text>
</comment>
<name>A0ABD3PM25_9STRA</name>
<evidence type="ECO:0000256" key="2">
    <source>
        <dbReference type="ARBA" id="ARBA00023006"/>
    </source>
</evidence>
<feature type="compositionally biased region" description="Basic and acidic residues" evidence="4">
    <location>
        <begin position="828"/>
        <end position="841"/>
    </location>
</feature>
<dbReference type="Gene3D" id="3.30.540.10">
    <property type="entry name" value="Fructose-1,6-Bisphosphatase, subunit A, domain 1"/>
    <property type="match status" value="1"/>
</dbReference>
<feature type="region of interest" description="Disordered" evidence="4">
    <location>
        <begin position="171"/>
        <end position="194"/>
    </location>
</feature>
<evidence type="ECO:0000259" key="5">
    <source>
        <dbReference type="SMART" id="SM00587"/>
    </source>
</evidence>
<dbReference type="InterPro" id="IPR019155">
    <property type="entry name" value="CLEC16A/TT9_N"/>
</dbReference>
<feature type="region of interest" description="Disordered" evidence="4">
    <location>
        <begin position="215"/>
        <end position="251"/>
    </location>
</feature>
<gene>
    <name evidence="6" type="ORF">ACHAWO_006208</name>
</gene>
<dbReference type="InterPro" id="IPR015897">
    <property type="entry name" value="CHK_kinase-like"/>
</dbReference>
<keyword evidence="2" id="KW-0072">Autophagy</keyword>
<dbReference type="Pfam" id="PF00459">
    <property type="entry name" value="Inositol_P"/>
    <property type="match status" value="1"/>
</dbReference>
<feature type="binding site" evidence="3">
    <location>
        <position position="1376"/>
    </location>
    <ligand>
        <name>Mg(2+)</name>
        <dbReference type="ChEBI" id="CHEBI:18420"/>
        <label>1</label>
        <note>catalytic</note>
    </ligand>
</feature>
<comment type="cofactor">
    <cofactor evidence="3">
        <name>Mg(2+)</name>
        <dbReference type="ChEBI" id="CHEBI:18420"/>
    </cofactor>
</comment>
<reference evidence="6 7" key="1">
    <citation type="submission" date="2024-10" db="EMBL/GenBank/DDBJ databases">
        <title>Updated reference genomes for cyclostephanoid diatoms.</title>
        <authorList>
            <person name="Roberts W.R."/>
            <person name="Alverson A.J."/>
        </authorList>
    </citation>
    <scope>NUCLEOTIDE SEQUENCE [LARGE SCALE GENOMIC DNA]</scope>
    <source>
        <strain evidence="6 7">AJA010-31</strain>
    </source>
</reference>
<dbReference type="InterPro" id="IPR011009">
    <property type="entry name" value="Kinase-like_dom_sf"/>
</dbReference>
<keyword evidence="3" id="KW-0479">Metal-binding</keyword>
<evidence type="ECO:0000313" key="7">
    <source>
        <dbReference type="Proteomes" id="UP001530400"/>
    </source>
</evidence>
<dbReference type="SUPFAM" id="SSF56655">
    <property type="entry name" value="Carbohydrate phosphatase"/>
    <property type="match status" value="1"/>
</dbReference>
<feature type="compositionally biased region" description="Polar residues" evidence="4">
    <location>
        <begin position="816"/>
        <end position="827"/>
    </location>
</feature>
<dbReference type="EMBL" id="JALLPJ020000554">
    <property type="protein sequence ID" value="KAL3788669.1"/>
    <property type="molecule type" value="Genomic_DNA"/>
</dbReference>
<proteinExistence type="inferred from homology"/>
<dbReference type="Proteomes" id="UP001530400">
    <property type="component" value="Unassembled WGS sequence"/>
</dbReference>
<feature type="compositionally biased region" description="Polar residues" evidence="4">
    <location>
        <begin position="15"/>
        <end position="40"/>
    </location>
</feature>
<dbReference type="Pfam" id="PF09758">
    <property type="entry name" value="FPL"/>
    <property type="match status" value="1"/>
</dbReference>
<keyword evidence="3" id="KW-0460">Magnesium</keyword>
<feature type="compositionally biased region" description="Polar residues" evidence="4">
    <location>
        <begin position="240"/>
        <end position="251"/>
    </location>
</feature>
<evidence type="ECO:0000256" key="3">
    <source>
        <dbReference type="PIRSR" id="PIRSR600760-2"/>
    </source>
</evidence>